<protein>
    <submittedName>
        <fullName evidence="2">Uncharacterized protein</fullName>
    </submittedName>
</protein>
<feature type="compositionally biased region" description="Polar residues" evidence="1">
    <location>
        <begin position="979"/>
        <end position="992"/>
    </location>
</feature>
<dbReference type="Proteomes" id="UP000663843">
    <property type="component" value="Unassembled WGS sequence"/>
</dbReference>
<feature type="non-terminal residue" evidence="2">
    <location>
        <position position="1"/>
    </location>
</feature>
<dbReference type="EMBL" id="CAJMWT010002881">
    <property type="protein sequence ID" value="CAE6457067.1"/>
    <property type="molecule type" value="Genomic_DNA"/>
</dbReference>
<feature type="region of interest" description="Disordered" evidence="1">
    <location>
        <begin position="182"/>
        <end position="215"/>
    </location>
</feature>
<sequence length="1012" mass="110749">MDYFPHRVFVIGGKCTGCLLSATDYCSCASCATGSNARCATRRSTVSVRWHNTHPRSKHPYTWCHPTPNLQRTHSLTDIHAPSPFRQSATLGNASAGQQVYKSLESAHLPGTYPYPNQPVQTPSTIKPHVLRSIMATLSSRSSTPASVTPTTIHPSRILVTPASAIAPISLFAFGDATCGTAARSHEGEDDDAKTEIGSPEEDMDHGGPGGGGGLGIRLPPIQTLPPMAPISPLFQPRFPKASCSFASNEQLELHAHSLGGPHLAVLSSLLDGLAVLDQRVPLQHYVGSSAISVRRIRAALAKLQRNNDHDKLPPVPAFAPPCQATFFGIQNITVADGNTRESPCTRRGRRCASLRKEALDKTVEGEQEQDSSCNQPTRMLIWFVTEVLRCSHTSINVLQVALAYLASAKPKIHKELRAAADCQADLAMKIAGSSIGKVGTPFGLTFDLGTFWVLFIYFLFLGPPAHIREAFPGIDWMGGDFLPFPLIVPRPTFWPRWFSRPSFYLTKCFRTRRGQTNVDAHRVRLSTSVSVSAPRCLASLVLGIRSNPPLGLGKSFLQPTHPSIFWSSAVPPALKVLAVRHRHSIPTWNPTCSKGTTKSTSGPRRLCTAKLQAPPQPGEPSCVDWDHEWEQDHDPGSECIICAPQAKDWYGFYWRHWLIVAVWTQTLSGSSCHGSAVYLYVETPSAEHTLYHNHPPSTCPPPLLPTFLELSSMALQRQHILDSVQAKKLSDKLVGTNYKLVLIQDSDVNSEEHNTSQGPLNATQPQPTSGPPPYTLPILYIGSRPAGTPGKAPPKGFHVGDVLGLTRDEYGLLGDITKTALKETPRINTNLSISRQRRAVDATISLLVKMLPEFEVYKNDRYWPFECMIYVKLKSFKESFNRRSMNIKLAQELMKTDPLNRDKALVKKRQLAKARGQASAKARAQARDRDRAPALVQAGTMPEAEAQVEANDGDLDASKPQESDSADAVEALTHEISSMSIFVPDNANTTMAAEEDDFEGPLLPVSLSNPT</sequence>
<feature type="region of interest" description="Disordered" evidence="1">
    <location>
        <begin position="979"/>
        <end position="1012"/>
    </location>
</feature>
<feature type="compositionally biased region" description="Polar residues" evidence="1">
    <location>
        <begin position="756"/>
        <end position="768"/>
    </location>
</feature>
<name>A0A8H3BIM9_9AGAM</name>
<proteinExistence type="predicted"/>
<evidence type="ECO:0000313" key="2">
    <source>
        <dbReference type="EMBL" id="CAE6457067.1"/>
    </source>
</evidence>
<evidence type="ECO:0000256" key="1">
    <source>
        <dbReference type="SAM" id="MobiDB-lite"/>
    </source>
</evidence>
<feature type="region of interest" description="Disordered" evidence="1">
    <location>
        <begin position="913"/>
        <end position="933"/>
    </location>
</feature>
<gene>
    <name evidence="2" type="ORF">RDB_LOCUS92580</name>
</gene>
<feature type="compositionally biased region" description="Acidic residues" evidence="1">
    <location>
        <begin position="188"/>
        <end position="204"/>
    </location>
</feature>
<dbReference type="AlphaFoldDB" id="A0A8H3BIM9"/>
<feature type="region of interest" description="Disordered" evidence="1">
    <location>
        <begin position="750"/>
        <end position="772"/>
    </location>
</feature>
<reference evidence="2" key="1">
    <citation type="submission" date="2021-01" db="EMBL/GenBank/DDBJ databases">
        <authorList>
            <person name="Kaushik A."/>
        </authorList>
    </citation>
    <scope>NUCLEOTIDE SEQUENCE</scope>
    <source>
        <strain evidence="2">AG2-2IIIB</strain>
    </source>
</reference>
<organism evidence="2 3">
    <name type="scientific">Rhizoctonia solani</name>
    <dbReference type="NCBI Taxonomy" id="456999"/>
    <lineage>
        <taxon>Eukaryota</taxon>
        <taxon>Fungi</taxon>
        <taxon>Dikarya</taxon>
        <taxon>Basidiomycota</taxon>
        <taxon>Agaricomycotina</taxon>
        <taxon>Agaricomycetes</taxon>
        <taxon>Cantharellales</taxon>
        <taxon>Ceratobasidiaceae</taxon>
        <taxon>Rhizoctonia</taxon>
    </lineage>
</organism>
<accession>A0A8H3BIM9</accession>
<feature type="compositionally biased region" description="Low complexity" evidence="1">
    <location>
        <begin position="914"/>
        <end position="924"/>
    </location>
</feature>
<comment type="caution">
    <text evidence="2">The sequence shown here is derived from an EMBL/GenBank/DDBJ whole genome shotgun (WGS) entry which is preliminary data.</text>
</comment>
<evidence type="ECO:0000313" key="3">
    <source>
        <dbReference type="Proteomes" id="UP000663843"/>
    </source>
</evidence>